<organism evidence="5 6">
    <name type="scientific">Platanthera guangdongensis</name>
    <dbReference type="NCBI Taxonomy" id="2320717"/>
    <lineage>
        <taxon>Eukaryota</taxon>
        <taxon>Viridiplantae</taxon>
        <taxon>Streptophyta</taxon>
        <taxon>Embryophyta</taxon>
        <taxon>Tracheophyta</taxon>
        <taxon>Spermatophyta</taxon>
        <taxon>Magnoliopsida</taxon>
        <taxon>Liliopsida</taxon>
        <taxon>Asparagales</taxon>
        <taxon>Orchidaceae</taxon>
        <taxon>Orchidoideae</taxon>
        <taxon>Orchideae</taxon>
        <taxon>Orchidinae</taxon>
        <taxon>Platanthera</taxon>
    </lineage>
</organism>
<dbReference type="Pfam" id="PF00201">
    <property type="entry name" value="UDPGT"/>
    <property type="match status" value="1"/>
</dbReference>
<dbReference type="EMBL" id="JBBWWR010000020">
    <property type="protein sequence ID" value="KAK8939325.1"/>
    <property type="molecule type" value="Genomic_DNA"/>
</dbReference>
<dbReference type="EC" id="2.4.1.-" evidence="4"/>
<evidence type="ECO:0000256" key="1">
    <source>
        <dbReference type="ARBA" id="ARBA00009995"/>
    </source>
</evidence>
<dbReference type="PROSITE" id="PS00375">
    <property type="entry name" value="UDPGT"/>
    <property type="match status" value="1"/>
</dbReference>
<dbReference type="Proteomes" id="UP001412067">
    <property type="component" value="Unassembled WGS sequence"/>
</dbReference>
<dbReference type="CDD" id="cd03784">
    <property type="entry name" value="GT1_Gtf-like"/>
    <property type="match status" value="1"/>
</dbReference>
<reference evidence="5 6" key="1">
    <citation type="journal article" date="2022" name="Nat. Plants">
        <title>Genomes of leafy and leafless Platanthera orchids illuminate the evolution of mycoheterotrophy.</title>
        <authorList>
            <person name="Li M.H."/>
            <person name="Liu K.W."/>
            <person name="Li Z."/>
            <person name="Lu H.C."/>
            <person name="Ye Q.L."/>
            <person name="Zhang D."/>
            <person name="Wang J.Y."/>
            <person name="Li Y.F."/>
            <person name="Zhong Z.M."/>
            <person name="Liu X."/>
            <person name="Yu X."/>
            <person name="Liu D.K."/>
            <person name="Tu X.D."/>
            <person name="Liu B."/>
            <person name="Hao Y."/>
            <person name="Liao X.Y."/>
            <person name="Jiang Y.T."/>
            <person name="Sun W.H."/>
            <person name="Chen J."/>
            <person name="Chen Y.Q."/>
            <person name="Ai Y."/>
            <person name="Zhai J.W."/>
            <person name="Wu S.S."/>
            <person name="Zhou Z."/>
            <person name="Hsiao Y.Y."/>
            <person name="Wu W.L."/>
            <person name="Chen Y.Y."/>
            <person name="Lin Y.F."/>
            <person name="Hsu J.L."/>
            <person name="Li C.Y."/>
            <person name="Wang Z.W."/>
            <person name="Zhao X."/>
            <person name="Zhong W.Y."/>
            <person name="Ma X.K."/>
            <person name="Ma L."/>
            <person name="Huang J."/>
            <person name="Chen G.Z."/>
            <person name="Huang M.Z."/>
            <person name="Huang L."/>
            <person name="Peng D.H."/>
            <person name="Luo Y.B."/>
            <person name="Zou S.Q."/>
            <person name="Chen S.P."/>
            <person name="Lan S."/>
            <person name="Tsai W.C."/>
            <person name="Van de Peer Y."/>
            <person name="Liu Z.J."/>
        </authorList>
    </citation>
    <scope>NUCLEOTIDE SEQUENCE [LARGE SCALE GENOMIC DNA]</scope>
    <source>
        <strain evidence="5">Lor288</strain>
    </source>
</reference>
<keyword evidence="6" id="KW-1185">Reference proteome</keyword>
<sequence length="454" mass="48928">MDGNFDGQNPAKPHFVVVPLMAQGHMIPMADLALLLAGRGARVSLITTPVNAVRLRAAADLAAASGLSLRLVELPLPCAAAGLPDGCENVDLIPKPDLFHPFFRSLNLLADPLKSYLRAQPPAPTCIISDQCMPWTMEVAGELGIRRLVFHGPSCFFLLCTLNLTKHNLYEKVADDLESFFVPELPQRIEWCVDDFRRKVGKEVWPVGPVSLFHKDAGGKAVRGNGISGVDGGGGGVGGVLTWLEGREKESVLFVSFGSLARTRIKQLIEIGWGLEAAGTCFVWAVKEAEQSEEVDTWLSKFEQRSGGRGLIIKGWVPQVLILAAPAVGGFMTHCGWNSTLEAVTAGVPMVTWPHFADQFLNSKLVVEVLGIGVGVGVNLPSFYQAAEGAAMVGRDEVERAVVSVMDGGEEGEEMRRRAKELGKKARMAMEKGGSSYESLTRLIDDAMALPLAQ</sequence>
<gene>
    <name evidence="5" type="primary">UGT73C3</name>
    <name evidence="5" type="ORF">KSP40_PGU010131</name>
</gene>
<dbReference type="SUPFAM" id="SSF53756">
    <property type="entry name" value="UDP-Glycosyltransferase/glycogen phosphorylase"/>
    <property type="match status" value="1"/>
</dbReference>
<evidence type="ECO:0000313" key="5">
    <source>
        <dbReference type="EMBL" id="KAK8939325.1"/>
    </source>
</evidence>
<accession>A0ABR2LEU7</accession>
<comment type="caution">
    <text evidence="5">The sequence shown here is derived from an EMBL/GenBank/DDBJ whole genome shotgun (WGS) entry which is preliminary data.</text>
</comment>
<comment type="similarity">
    <text evidence="1 3">Belongs to the UDP-glycosyltransferase family.</text>
</comment>
<evidence type="ECO:0000313" key="6">
    <source>
        <dbReference type="Proteomes" id="UP001412067"/>
    </source>
</evidence>
<protein>
    <recommendedName>
        <fullName evidence="4">Glycosyltransferase</fullName>
        <ecNumber evidence="4">2.4.1.-</ecNumber>
    </recommendedName>
</protein>
<dbReference type="PANTHER" id="PTHR48047">
    <property type="entry name" value="GLYCOSYLTRANSFERASE"/>
    <property type="match status" value="1"/>
</dbReference>
<evidence type="ECO:0000256" key="3">
    <source>
        <dbReference type="RuleBase" id="RU003718"/>
    </source>
</evidence>
<evidence type="ECO:0000256" key="2">
    <source>
        <dbReference type="ARBA" id="ARBA00022679"/>
    </source>
</evidence>
<keyword evidence="3" id="KW-0328">Glycosyltransferase</keyword>
<dbReference type="Gene3D" id="3.40.50.2000">
    <property type="entry name" value="Glycogen Phosphorylase B"/>
    <property type="match status" value="2"/>
</dbReference>
<dbReference type="InterPro" id="IPR035595">
    <property type="entry name" value="UDP_glycos_trans_CS"/>
</dbReference>
<name>A0ABR2LEU7_9ASPA</name>
<evidence type="ECO:0000256" key="4">
    <source>
        <dbReference type="RuleBase" id="RU362057"/>
    </source>
</evidence>
<dbReference type="PANTHER" id="PTHR48047:SF229">
    <property type="entry name" value="UDP-GLYCOSYLTRANSFERASE 73C3-RELATED"/>
    <property type="match status" value="1"/>
</dbReference>
<proteinExistence type="inferred from homology"/>
<dbReference type="InterPro" id="IPR002213">
    <property type="entry name" value="UDP_glucos_trans"/>
</dbReference>
<keyword evidence="2 3" id="KW-0808">Transferase</keyword>